<dbReference type="OrthoDB" id="1911848at2759"/>
<feature type="compositionally biased region" description="Basic and acidic residues" evidence="1">
    <location>
        <begin position="225"/>
        <end position="243"/>
    </location>
</feature>
<evidence type="ECO:0000313" key="3">
    <source>
        <dbReference type="Proteomes" id="UP000738349"/>
    </source>
</evidence>
<reference evidence="2" key="1">
    <citation type="journal article" date="2021" name="Nat. Commun.">
        <title>Genetic determinants of endophytism in the Arabidopsis root mycobiome.</title>
        <authorList>
            <person name="Mesny F."/>
            <person name="Miyauchi S."/>
            <person name="Thiergart T."/>
            <person name="Pickel B."/>
            <person name="Atanasova L."/>
            <person name="Karlsson M."/>
            <person name="Huettel B."/>
            <person name="Barry K.W."/>
            <person name="Haridas S."/>
            <person name="Chen C."/>
            <person name="Bauer D."/>
            <person name="Andreopoulos W."/>
            <person name="Pangilinan J."/>
            <person name="LaButti K."/>
            <person name="Riley R."/>
            <person name="Lipzen A."/>
            <person name="Clum A."/>
            <person name="Drula E."/>
            <person name="Henrissat B."/>
            <person name="Kohler A."/>
            <person name="Grigoriev I.V."/>
            <person name="Martin F.M."/>
            <person name="Hacquard S."/>
        </authorList>
    </citation>
    <scope>NUCLEOTIDE SEQUENCE</scope>
    <source>
        <strain evidence="2">MPI-CAGE-AT-0147</strain>
    </source>
</reference>
<protein>
    <recommendedName>
        <fullName evidence="4">Prion-inhibition and propagation HeLo domain-containing protein</fullName>
    </recommendedName>
</protein>
<evidence type="ECO:0000256" key="1">
    <source>
        <dbReference type="SAM" id="MobiDB-lite"/>
    </source>
</evidence>
<accession>A0A9P9IS60</accession>
<dbReference type="EMBL" id="JAGMUV010000017">
    <property type="protein sequence ID" value="KAH7131312.1"/>
    <property type="molecule type" value="Genomic_DNA"/>
</dbReference>
<proteinExistence type="predicted"/>
<comment type="caution">
    <text evidence="2">The sequence shown here is derived from an EMBL/GenBank/DDBJ whole genome shotgun (WGS) entry which is preliminary data.</text>
</comment>
<name>A0A9P9IS60_9HYPO</name>
<evidence type="ECO:0008006" key="4">
    <source>
        <dbReference type="Google" id="ProtNLM"/>
    </source>
</evidence>
<organism evidence="2 3">
    <name type="scientific">Dactylonectria macrodidyma</name>
    <dbReference type="NCBI Taxonomy" id="307937"/>
    <lineage>
        <taxon>Eukaryota</taxon>
        <taxon>Fungi</taxon>
        <taxon>Dikarya</taxon>
        <taxon>Ascomycota</taxon>
        <taxon>Pezizomycotina</taxon>
        <taxon>Sordariomycetes</taxon>
        <taxon>Hypocreomycetidae</taxon>
        <taxon>Hypocreales</taxon>
        <taxon>Nectriaceae</taxon>
        <taxon>Dactylonectria</taxon>
    </lineage>
</organism>
<dbReference type="PANTHER" id="PTHR37542">
    <property type="entry name" value="HELO DOMAIN-CONTAINING PROTEIN-RELATED"/>
    <property type="match status" value="1"/>
</dbReference>
<feature type="compositionally biased region" description="Basic and acidic residues" evidence="1">
    <location>
        <begin position="439"/>
        <end position="453"/>
    </location>
</feature>
<sequence>MDIYSTASGAIRDIYAITIFIRTVIDDGKKRQQALNDIQAELEHEFLFVETFNILFFGNGDQWGPWFRSLPYFFQLDLENILASLRRYPKEYDNVALKHGLDLSEANAALGGDEEQITPSVSDVPKEKASKDKIRRFRSKKKIQFEETKKDLEWALFDQDKIKTLVKQYKIWTEKLRQVMMLVLCVRGKLGNYNTVELEIDDGAEISKTLRVTEAVRRQNRAKSKHPEDYPALEGRFDPDNDGHTGPASTYTVGGFQHQRIGTYRAIMETYGFAFVDSSKSEKEKQEMKLELVRRLAWLLEGDISVTQSTDPNDGTTPMYLLDCLGYYEYELVERENEVRSREANPKLHSEEQWELLGEKYKIVSEREKLKDEPLASTLYDIHASGWVHKGIWSRAILVFQTPKTSRSDQQTVPYLWEYRKVSKFHKDGVSKDSSTSDDAEKNDPEDDSKPGDQADADSDADFDVEIEPAGTQGFNHEHELYRHPDRYQGGTATYENKHIYSLGVSLLEIGLWSTISMEMSTAIASARQSSSPPKLADMKQLQEKIRLMSQDPRLANQMGSGYANIVCKCLKGSFKCLKWEWKGKGEGGDDAALTREFHELVVEPLRLRASLF</sequence>
<feature type="region of interest" description="Disordered" evidence="1">
    <location>
        <begin position="217"/>
        <end position="246"/>
    </location>
</feature>
<keyword evidence="3" id="KW-1185">Reference proteome</keyword>
<dbReference type="InterPro" id="IPR038305">
    <property type="entry name" value="HeLo_sf"/>
</dbReference>
<gene>
    <name evidence="2" type="ORF">EDB81DRAFT_845825</name>
</gene>
<dbReference type="AlphaFoldDB" id="A0A9P9IS60"/>
<dbReference type="Gene3D" id="1.20.120.1020">
    <property type="entry name" value="Prion-inhibition and propagation, HeLo domain"/>
    <property type="match status" value="1"/>
</dbReference>
<dbReference type="Proteomes" id="UP000738349">
    <property type="component" value="Unassembled WGS sequence"/>
</dbReference>
<evidence type="ECO:0000313" key="2">
    <source>
        <dbReference type="EMBL" id="KAH7131312.1"/>
    </source>
</evidence>
<feature type="region of interest" description="Disordered" evidence="1">
    <location>
        <begin position="428"/>
        <end position="459"/>
    </location>
</feature>